<dbReference type="GO" id="GO:0005634">
    <property type="term" value="C:nucleus"/>
    <property type="evidence" value="ECO:0007669"/>
    <property type="project" value="UniProtKB-SubCell"/>
</dbReference>
<dbReference type="OrthoDB" id="6077919at2759"/>
<keyword evidence="3" id="KW-0677">Repeat</keyword>
<dbReference type="InterPro" id="IPR050331">
    <property type="entry name" value="Zinc_finger"/>
</dbReference>
<evidence type="ECO:0000313" key="13">
    <source>
        <dbReference type="EMBL" id="OSX77849.1"/>
    </source>
</evidence>
<dbReference type="SUPFAM" id="SSF57667">
    <property type="entry name" value="beta-beta-alpha zinc fingers"/>
    <property type="match status" value="1"/>
</dbReference>
<keyword evidence="2" id="KW-0479">Metal-binding</keyword>
<feature type="domain" description="C2H2-type" evidence="12">
    <location>
        <begin position="374"/>
        <end position="407"/>
    </location>
</feature>
<evidence type="ECO:0000256" key="7">
    <source>
        <dbReference type="ARBA" id="ARBA00023125"/>
    </source>
</evidence>
<dbReference type="PANTHER" id="PTHR16515:SF49">
    <property type="entry name" value="GASTRULA ZINC FINGER PROTEIN XLCGF49.1-LIKE-RELATED"/>
    <property type="match status" value="1"/>
</dbReference>
<organism evidence="13 14">
    <name type="scientific">Porphyra umbilicalis</name>
    <name type="common">Purple laver</name>
    <name type="synonym">Red alga</name>
    <dbReference type="NCBI Taxonomy" id="2786"/>
    <lineage>
        <taxon>Eukaryota</taxon>
        <taxon>Rhodophyta</taxon>
        <taxon>Bangiophyceae</taxon>
        <taxon>Bangiales</taxon>
        <taxon>Bangiaceae</taxon>
        <taxon>Porphyra</taxon>
    </lineage>
</organism>
<proteinExistence type="predicted"/>
<evidence type="ECO:0000256" key="4">
    <source>
        <dbReference type="ARBA" id="ARBA00022771"/>
    </source>
</evidence>
<feature type="compositionally biased region" description="Pro residues" evidence="11">
    <location>
        <begin position="106"/>
        <end position="125"/>
    </location>
</feature>
<dbReference type="AlphaFoldDB" id="A0A1X6PAA9"/>
<feature type="compositionally biased region" description="Polar residues" evidence="11">
    <location>
        <begin position="177"/>
        <end position="186"/>
    </location>
</feature>
<feature type="region of interest" description="Disordered" evidence="11">
    <location>
        <begin position="99"/>
        <end position="194"/>
    </location>
</feature>
<dbReference type="PROSITE" id="PS00028">
    <property type="entry name" value="ZINC_FINGER_C2H2_1"/>
    <property type="match status" value="2"/>
</dbReference>
<evidence type="ECO:0000256" key="10">
    <source>
        <dbReference type="PROSITE-ProRule" id="PRU00042"/>
    </source>
</evidence>
<evidence type="ECO:0000256" key="2">
    <source>
        <dbReference type="ARBA" id="ARBA00022723"/>
    </source>
</evidence>
<evidence type="ECO:0000256" key="11">
    <source>
        <dbReference type="SAM" id="MobiDB-lite"/>
    </source>
</evidence>
<evidence type="ECO:0000256" key="8">
    <source>
        <dbReference type="ARBA" id="ARBA00023163"/>
    </source>
</evidence>
<dbReference type="FunFam" id="3.30.160.60:FF:000110">
    <property type="entry name" value="Zinc finger protein-like"/>
    <property type="match status" value="1"/>
</dbReference>
<sequence length="519" mass="52445">MADTPAWKPPADSSSAGGLVGAAHDGQSTVGAVPQPLIAQLPTTVVFSHGHGRRVDNTSMGAGAGGTCLPAPLVLLPSLATARLSPLAAPAATVGSLPTEPLGVAAPPPPPSTPPPPPPPPPLPLPAAVAAVEAPSGWAPHQPRQAGGGFPSFRGGRLPPPVAGGHPPPTGRRSGASVWSSASQPAYPTPHDADEFGTVRFLPASPYAQSAGTLPNGGFLGGAAGGVDGRVFTLSPTHLTSSPPGHFATHRVEQLGRPASMGDIGQVGGGGGSGSGGGDATTMGDGIGGGGGTFPSPAGRASPARSVDQVAADERFRCQECGRCFSQRYNLNRHRRVVHLKQRPFSCPLCPTVWQQRDHLKKHLRVMHDACQPRVCNGCGRKFRAVDTLAAHTRVCDGRGVHHDAYQGGGGGPGPGGGGAPAPAAASAVPAVAGGGAPPRAPAWPGRERHASSVCSSVAIPPVRECVYSGDDGCWPALPTLFSRVAAPDGRVARGGMIVCVFSFSCLFVCRLDSFCKKK</sequence>
<dbReference type="InterPro" id="IPR013087">
    <property type="entry name" value="Znf_C2H2_type"/>
</dbReference>
<feature type="compositionally biased region" description="Low complexity" evidence="11">
    <location>
        <begin position="126"/>
        <end position="137"/>
    </location>
</feature>
<keyword evidence="9" id="KW-0539">Nucleus</keyword>
<evidence type="ECO:0000256" key="9">
    <source>
        <dbReference type="ARBA" id="ARBA00023242"/>
    </source>
</evidence>
<dbReference type="Proteomes" id="UP000218209">
    <property type="component" value="Unassembled WGS sequence"/>
</dbReference>
<dbReference type="Pfam" id="PF16622">
    <property type="entry name" value="zf-C2H2_11"/>
    <property type="match status" value="1"/>
</dbReference>
<dbReference type="GO" id="GO:0003677">
    <property type="term" value="F:DNA binding"/>
    <property type="evidence" value="ECO:0007669"/>
    <property type="project" value="UniProtKB-KW"/>
</dbReference>
<protein>
    <recommendedName>
        <fullName evidence="12">C2H2-type domain-containing protein</fullName>
    </recommendedName>
</protein>
<dbReference type="InterPro" id="IPR041697">
    <property type="entry name" value="Znf-C2H2_11"/>
</dbReference>
<feature type="region of interest" description="Disordered" evidence="11">
    <location>
        <begin position="259"/>
        <end position="305"/>
    </location>
</feature>
<evidence type="ECO:0000313" key="14">
    <source>
        <dbReference type="Proteomes" id="UP000218209"/>
    </source>
</evidence>
<feature type="domain" description="C2H2-type" evidence="12">
    <location>
        <begin position="316"/>
        <end position="344"/>
    </location>
</feature>
<dbReference type="GO" id="GO:0010468">
    <property type="term" value="P:regulation of gene expression"/>
    <property type="evidence" value="ECO:0007669"/>
    <property type="project" value="TreeGrafter"/>
</dbReference>
<evidence type="ECO:0000256" key="5">
    <source>
        <dbReference type="ARBA" id="ARBA00022833"/>
    </source>
</evidence>
<dbReference type="Gene3D" id="3.30.160.60">
    <property type="entry name" value="Classic Zinc Finger"/>
    <property type="match status" value="2"/>
</dbReference>
<keyword evidence="14" id="KW-1185">Reference proteome</keyword>
<feature type="compositionally biased region" description="Gly residues" evidence="11">
    <location>
        <begin position="265"/>
        <end position="293"/>
    </location>
</feature>
<reference evidence="13 14" key="1">
    <citation type="submission" date="2017-03" db="EMBL/GenBank/DDBJ databases">
        <title>WGS assembly of Porphyra umbilicalis.</title>
        <authorList>
            <person name="Brawley S.H."/>
            <person name="Blouin N.A."/>
            <person name="Ficko-Blean E."/>
            <person name="Wheeler G.L."/>
            <person name="Lohr M."/>
            <person name="Goodson H.V."/>
            <person name="Jenkins J.W."/>
            <person name="Blaby-Haas C.E."/>
            <person name="Helliwell K.E."/>
            <person name="Chan C."/>
            <person name="Marriage T."/>
            <person name="Bhattacharya D."/>
            <person name="Klein A.S."/>
            <person name="Badis Y."/>
            <person name="Brodie J."/>
            <person name="Cao Y."/>
            <person name="Collen J."/>
            <person name="Dittami S.M."/>
            <person name="Gachon C.M."/>
            <person name="Green B.R."/>
            <person name="Karpowicz S."/>
            <person name="Kim J.W."/>
            <person name="Kudahl U."/>
            <person name="Lin S."/>
            <person name="Michel G."/>
            <person name="Mittag M."/>
            <person name="Olson B.J."/>
            <person name="Pangilinan J."/>
            <person name="Peng Y."/>
            <person name="Qiu H."/>
            <person name="Shu S."/>
            <person name="Singer J.T."/>
            <person name="Smith A.G."/>
            <person name="Sprecher B.N."/>
            <person name="Wagner V."/>
            <person name="Wang W."/>
            <person name="Wang Z.-Y."/>
            <person name="Yan J."/>
            <person name="Yarish C."/>
            <person name="Zoeuner-Riek S."/>
            <person name="Zhuang Y."/>
            <person name="Zou Y."/>
            <person name="Lindquist E.A."/>
            <person name="Grimwood J."/>
            <person name="Barry K."/>
            <person name="Rokhsar D.S."/>
            <person name="Schmutz J."/>
            <person name="Stiller J.W."/>
            <person name="Grossman A.R."/>
            <person name="Prochnik S.E."/>
        </authorList>
    </citation>
    <scope>NUCLEOTIDE SEQUENCE [LARGE SCALE GENOMIC DNA]</scope>
    <source>
        <strain evidence="13">4086291</strain>
    </source>
</reference>
<dbReference type="GO" id="GO:0008270">
    <property type="term" value="F:zinc ion binding"/>
    <property type="evidence" value="ECO:0007669"/>
    <property type="project" value="UniProtKB-KW"/>
</dbReference>
<evidence type="ECO:0000256" key="6">
    <source>
        <dbReference type="ARBA" id="ARBA00023015"/>
    </source>
</evidence>
<feature type="domain" description="C2H2-type" evidence="12">
    <location>
        <begin position="345"/>
        <end position="373"/>
    </location>
</feature>
<evidence type="ECO:0000256" key="1">
    <source>
        <dbReference type="ARBA" id="ARBA00004123"/>
    </source>
</evidence>
<accession>A0A1X6PAA9</accession>
<dbReference type="EMBL" id="KV918826">
    <property type="protein sequence ID" value="OSX77849.1"/>
    <property type="molecule type" value="Genomic_DNA"/>
</dbReference>
<dbReference type="PANTHER" id="PTHR16515">
    <property type="entry name" value="PR DOMAIN ZINC FINGER PROTEIN"/>
    <property type="match status" value="1"/>
</dbReference>
<keyword evidence="7" id="KW-0238">DNA-binding</keyword>
<dbReference type="PROSITE" id="PS50157">
    <property type="entry name" value="ZINC_FINGER_C2H2_2"/>
    <property type="match status" value="3"/>
</dbReference>
<feature type="compositionally biased region" description="Pro residues" evidence="11">
    <location>
        <begin position="158"/>
        <end position="170"/>
    </location>
</feature>
<keyword evidence="8" id="KW-0804">Transcription</keyword>
<keyword evidence="6" id="KW-0805">Transcription regulation</keyword>
<name>A0A1X6PAA9_PORUM</name>
<evidence type="ECO:0000256" key="3">
    <source>
        <dbReference type="ARBA" id="ARBA00022737"/>
    </source>
</evidence>
<dbReference type="InterPro" id="IPR036236">
    <property type="entry name" value="Znf_C2H2_sf"/>
</dbReference>
<keyword evidence="5" id="KW-0862">Zinc</keyword>
<feature type="region of interest" description="Disordered" evidence="11">
    <location>
        <begin position="1"/>
        <end position="27"/>
    </location>
</feature>
<evidence type="ECO:0000259" key="12">
    <source>
        <dbReference type="PROSITE" id="PS50157"/>
    </source>
</evidence>
<gene>
    <name evidence="13" type="ORF">BU14_0130s0004</name>
</gene>
<keyword evidence="4 10" id="KW-0863">Zinc-finger</keyword>
<dbReference type="SMART" id="SM00355">
    <property type="entry name" value="ZnF_C2H2"/>
    <property type="match status" value="3"/>
</dbReference>
<comment type="subcellular location">
    <subcellularLocation>
        <location evidence="1">Nucleus</location>
    </subcellularLocation>
</comment>